<evidence type="ECO:0000313" key="8">
    <source>
        <dbReference type="Proteomes" id="UP000028488"/>
    </source>
</evidence>
<dbReference type="Gene3D" id="3.40.1190.20">
    <property type="match status" value="1"/>
</dbReference>
<dbReference type="eggNOG" id="COG0524">
    <property type="taxonomic scope" value="Bacteria"/>
</dbReference>
<evidence type="ECO:0000256" key="4">
    <source>
        <dbReference type="ARBA" id="ARBA00022777"/>
    </source>
</evidence>
<dbReference type="InterPro" id="IPR011611">
    <property type="entry name" value="PfkB_dom"/>
</dbReference>
<accession>A0A076ET25</accession>
<feature type="domain" description="Carbohydrate kinase PfkB" evidence="6">
    <location>
        <begin position="3"/>
        <end position="256"/>
    </location>
</feature>
<evidence type="ECO:0000256" key="1">
    <source>
        <dbReference type="ARBA" id="ARBA00010688"/>
    </source>
</evidence>
<sequence length="307" mass="32384">MSLVIGEALIDIVTASDGATTEYVGGSPLNVAVGLGRLGRPVEFVTRIGDDTRGRSIVRHLEESGVSLAPGSITAQRTATAHATLDSAGSATYEFDIEWDLPSPSGGSTPALVHTGSIAAVMEPGCDVVADMLDRRRSSATISYDPNVRPVLITDKARARQRIEHLVSISDIVKVSDEDLRWYDPERDPVDIAREWLSRGPAMVAVTKGAEGAFAVCAAGLVEVAARDVEVVDTVGAGDAFMAGLLDGFWSHGFLGAESRDALHAIDPEEVRNVLDNAVLMSGLTVARAGADLPTRETLDRAAGVRQ</sequence>
<evidence type="ECO:0000259" key="6">
    <source>
        <dbReference type="Pfam" id="PF00294"/>
    </source>
</evidence>
<comment type="similarity">
    <text evidence="1">Belongs to the carbohydrate kinase PfkB family.</text>
</comment>
<reference evidence="7 8" key="1">
    <citation type="submission" date="2014-07" db="EMBL/GenBank/DDBJ databases">
        <title>Genome Sequence of Rhodococcus opacus Strain R7, a Biodegrader of Mono- and Polycyclic Aromatic Hydrocarbons.</title>
        <authorList>
            <person name="Di Gennaro P."/>
            <person name="Zampolli J."/>
            <person name="Presti I."/>
            <person name="Cappelletti M."/>
            <person name="D'Ursi P."/>
            <person name="Orro A."/>
            <person name="Mezzelani A."/>
            <person name="Milanesi L."/>
        </authorList>
    </citation>
    <scope>NUCLEOTIDE SEQUENCE [LARGE SCALE GENOMIC DNA]</scope>
    <source>
        <strain evidence="7 8">R7</strain>
    </source>
</reference>
<proteinExistence type="inferred from homology"/>
<keyword evidence="4 7" id="KW-0418">Kinase</keyword>
<evidence type="ECO:0000256" key="2">
    <source>
        <dbReference type="ARBA" id="ARBA00022679"/>
    </source>
</evidence>
<dbReference type="Pfam" id="PF00294">
    <property type="entry name" value="PfkB"/>
    <property type="match status" value="1"/>
</dbReference>
<dbReference type="Proteomes" id="UP000028488">
    <property type="component" value="Chromosome"/>
</dbReference>
<dbReference type="PROSITE" id="PS00584">
    <property type="entry name" value="PFKB_KINASES_2"/>
    <property type="match status" value="1"/>
</dbReference>
<keyword evidence="3" id="KW-0547">Nucleotide-binding</keyword>
<dbReference type="SUPFAM" id="SSF53613">
    <property type="entry name" value="Ribokinase-like"/>
    <property type="match status" value="1"/>
</dbReference>
<dbReference type="AlphaFoldDB" id="A0A076ET25"/>
<dbReference type="PANTHER" id="PTHR43085:SF1">
    <property type="entry name" value="PSEUDOURIDINE KINASE-RELATED"/>
    <property type="match status" value="1"/>
</dbReference>
<dbReference type="PROSITE" id="PS00583">
    <property type="entry name" value="PFKB_KINASES_1"/>
    <property type="match status" value="1"/>
</dbReference>
<dbReference type="InterPro" id="IPR050306">
    <property type="entry name" value="PfkB_Carbo_kinase"/>
</dbReference>
<evidence type="ECO:0000256" key="5">
    <source>
        <dbReference type="ARBA" id="ARBA00022840"/>
    </source>
</evidence>
<dbReference type="PANTHER" id="PTHR43085">
    <property type="entry name" value="HEXOKINASE FAMILY MEMBER"/>
    <property type="match status" value="1"/>
</dbReference>
<keyword evidence="2" id="KW-0808">Transferase</keyword>
<dbReference type="CDD" id="cd01167">
    <property type="entry name" value="bac_FRK"/>
    <property type="match status" value="1"/>
</dbReference>
<evidence type="ECO:0000313" key="7">
    <source>
        <dbReference type="EMBL" id="AII08392.1"/>
    </source>
</evidence>
<dbReference type="InterPro" id="IPR029056">
    <property type="entry name" value="Ribokinase-like"/>
</dbReference>
<keyword evidence="5" id="KW-0067">ATP-binding</keyword>
<evidence type="ECO:0000256" key="3">
    <source>
        <dbReference type="ARBA" id="ARBA00022741"/>
    </source>
</evidence>
<organism evidence="7 8">
    <name type="scientific">Rhodococcus opacus</name>
    <name type="common">Nocardia opaca</name>
    <dbReference type="NCBI Taxonomy" id="37919"/>
    <lineage>
        <taxon>Bacteria</taxon>
        <taxon>Bacillati</taxon>
        <taxon>Actinomycetota</taxon>
        <taxon>Actinomycetes</taxon>
        <taxon>Mycobacteriales</taxon>
        <taxon>Nocardiaceae</taxon>
        <taxon>Rhodococcus</taxon>
    </lineage>
</organism>
<gene>
    <name evidence="7" type="ORF">EP51_28765</name>
</gene>
<dbReference type="GO" id="GO:0005524">
    <property type="term" value="F:ATP binding"/>
    <property type="evidence" value="ECO:0007669"/>
    <property type="project" value="UniProtKB-KW"/>
</dbReference>
<dbReference type="GO" id="GO:0016301">
    <property type="term" value="F:kinase activity"/>
    <property type="evidence" value="ECO:0007669"/>
    <property type="project" value="UniProtKB-KW"/>
</dbReference>
<dbReference type="InterPro" id="IPR002173">
    <property type="entry name" value="Carboh/pur_kinase_PfkB_CS"/>
</dbReference>
<name>A0A076ET25_RHOOP</name>
<dbReference type="EMBL" id="CP008947">
    <property type="protein sequence ID" value="AII08392.1"/>
    <property type="molecule type" value="Genomic_DNA"/>
</dbReference>
<dbReference type="RefSeq" id="WP_128641175.1">
    <property type="nucleotide sequence ID" value="NZ_CP008947.1"/>
</dbReference>
<protein>
    <submittedName>
        <fullName evidence="7">Ribokinase</fullName>
    </submittedName>
</protein>